<dbReference type="InterPro" id="IPR022221">
    <property type="entry name" value="TypeIII_RM_meth"/>
</dbReference>
<evidence type="ECO:0000256" key="3">
    <source>
        <dbReference type="ARBA" id="ARBA00022679"/>
    </source>
</evidence>
<dbReference type="GO" id="GO:0003677">
    <property type="term" value="F:DNA binding"/>
    <property type="evidence" value="ECO:0007669"/>
    <property type="project" value="InterPro"/>
</dbReference>
<dbReference type="Pfam" id="PF01555">
    <property type="entry name" value="N6_N4_Mtase"/>
    <property type="match status" value="1"/>
</dbReference>
<accession>A0A0R1Y6G9</accession>
<dbReference type="PROSITE" id="PS00092">
    <property type="entry name" value="N6_MTASE"/>
    <property type="match status" value="1"/>
</dbReference>
<dbReference type="GO" id="GO:0008170">
    <property type="term" value="F:N-methyltransferase activity"/>
    <property type="evidence" value="ECO:0007669"/>
    <property type="project" value="InterPro"/>
</dbReference>
<feature type="domain" description="DNA methylase N-4/N-6" evidence="6">
    <location>
        <begin position="203"/>
        <end position="531"/>
    </location>
</feature>
<feature type="domain" description="Type III restriction/modification enzyme methylation subunit" evidence="7">
    <location>
        <begin position="42"/>
        <end position="97"/>
    </location>
</feature>
<dbReference type="InterPro" id="IPR002295">
    <property type="entry name" value="N4/N6-MTase_EcoPI_Mod-like"/>
</dbReference>
<dbReference type="GO" id="GO:0032259">
    <property type="term" value="P:methylation"/>
    <property type="evidence" value="ECO:0007669"/>
    <property type="project" value="UniProtKB-KW"/>
</dbReference>
<dbReference type="Gene3D" id="3.40.50.150">
    <property type="entry name" value="Vaccinia Virus protein VP39"/>
    <property type="match status" value="1"/>
</dbReference>
<dbReference type="InterPro" id="IPR029063">
    <property type="entry name" value="SAM-dependent_MTases_sf"/>
</dbReference>
<evidence type="ECO:0000256" key="5">
    <source>
        <dbReference type="ARBA" id="ARBA00022747"/>
    </source>
</evidence>
<comment type="similarity">
    <text evidence="1">Belongs to the N(4)/N(6)-methyltransferase family.</text>
</comment>
<dbReference type="EMBL" id="AZFZ01000140">
    <property type="protein sequence ID" value="KRM37649.1"/>
    <property type="molecule type" value="Genomic_DNA"/>
</dbReference>
<dbReference type="SUPFAM" id="SSF53335">
    <property type="entry name" value="S-adenosyl-L-methionine-dependent methyltransferases"/>
    <property type="match status" value="1"/>
</dbReference>
<keyword evidence="3" id="KW-0808">Transferase</keyword>
<dbReference type="GO" id="GO:0009307">
    <property type="term" value="P:DNA restriction-modification system"/>
    <property type="evidence" value="ECO:0007669"/>
    <property type="project" value="UniProtKB-KW"/>
</dbReference>
<keyword evidence="2 8" id="KW-0489">Methyltransferase</keyword>
<reference evidence="8 9" key="1">
    <citation type="journal article" date="2015" name="Genome Announc.">
        <title>Expanding the biotechnology potential of lactobacilli through comparative genomics of 213 strains and associated genera.</title>
        <authorList>
            <person name="Sun Z."/>
            <person name="Harris H.M."/>
            <person name="McCann A."/>
            <person name="Guo C."/>
            <person name="Argimon S."/>
            <person name="Zhang W."/>
            <person name="Yang X."/>
            <person name="Jeffery I.B."/>
            <person name="Cooney J.C."/>
            <person name="Kagawa T.F."/>
            <person name="Liu W."/>
            <person name="Song Y."/>
            <person name="Salvetti E."/>
            <person name="Wrobel A."/>
            <person name="Rasinkangas P."/>
            <person name="Parkhill J."/>
            <person name="Rea M.C."/>
            <person name="O'Sullivan O."/>
            <person name="Ritari J."/>
            <person name="Douillard F.P."/>
            <person name="Paul Ross R."/>
            <person name="Yang R."/>
            <person name="Briner A.E."/>
            <person name="Felis G.E."/>
            <person name="de Vos W.M."/>
            <person name="Barrangou R."/>
            <person name="Klaenhammer T.R."/>
            <person name="Caufield P.W."/>
            <person name="Cui Y."/>
            <person name="Zhang H."/>
            <person name="O'Toole P.W."/>
        </authorList>
    </citation>
    <scope>NUCLEOTIDE SEQUENCE [LARGE SCALE GENOMIC DNA]</scope>
    <source>
        <strain evidence="8 9">DSM 18390</strain>
    </source>
</reference>
<proteinExistence type="inferred from homology"/>
<organism evidence="8 9">
    <name type="scientific">Lentilactobacillus parafarraginis DSM 18390 = JCM 14109</name>
    <dbReference type="NCBI Taxonomy" id="1423786"/>
    <lineage>
        <taxon>Bacteria</taxon>
        <taxon>Bacillati</taxon>
        <taxon>Bacillota</taxon>
        <taxon>Bacilli</taxon>
        <taxon>Lactobacillales</taxon>
        <taxon>Lactobacillaceae</taxon>
        <taxon>Lentilactobacillus</taxon>
    </lineage>
</organism>
<evidence type="ECO:0000259" key="6">
    <source>
        <dbReference type="Pfam" id="PF01555"/>
    </source>
</evidence>
<evidence type="ECO:0000313" key="8">
    <source>
        <dbReference type="EMBL" id="KRM37649.1"/>
    </source>
</evidence>
<name>A0A0R1Y6G9_9LACO</name>
<dbReference type="AlphaFoldDB" id="A0A0R1Y6G9"/>
<dbReference type="InterPro" id="IPR002941">
    <property type="entry name" value="DNA_methylase_N4/N6"/>
</dbReference>
<evidence type="ECO:0000313" key="9">
    <source>
        <dbReference type="Proteomes" id="UP000051010"/>
    </source>
</evidence>
<dbReference type="PIRSF" id="PIRSF015855">
    <property type="entry name" value="TypeIII_Mtase_mKpnI"/>
    <property type="match status" value="1"/>
</dbReference>
<comment type="caution">
    <text evidence="8">The sequence shown here is derived from an EMBL/GenBank/DDBJ whole genome shotgun (WGS) entry which is preliminary data.</text>
</comment>
<evidence type="ECO:0000256" key="2">
    <source>
        <dbReference type="ARBA" id="ARBA00022603"/>
    </source>
</evidence>
<dbReference type="Proteomes" id="UP000051010">
    <property type="component" value="Unassembled WGS sequence"/>
</dbReference>
<evidence type="ECO:0000259" key="7">
    <source>
        <dbReference type="Pfam" id="PF12564"/>
    </source>
</evidence>
<dbReference type="InterPro" id="IPR002052">
    <property type="entry name" value="DNA_methylase_N6_adenine_CS"/>
</dbReference>
<dbReference type="PATRIC" id="fig|1423786.4.peg.583"/>
<keyword evidence="4" id="KW-0949">S-adenosyl-L-methionine</keyword>
<dbReference type="InterPro" id="IPR001091">
    <property type="entry name" value="RM_Methyltransferase"/>
</dbReference>
<dbReference type="RefSeq" id="WP_054736676.1">
    <property type="nucleotide sequence ID" value="NZ_AZFZ01000140.1"/>
</dbReference>
<gene>
    <name evidence="8" type="ORF">FD47_GL000560</name>
</gene>
<evidence type="ECO:0000256" key="1">
    <source>
        <dbReference type="ARBA" id="ARBA00006594"/>
    </source>
</evidence>
<keyword evidence="5" id="KW-0680">Restriction system</keyword>
<evidence type="ECO:0000256" key="4">
    <source>
        <dbReference type="ARBA" id="ARBA00022691"/>
    </source>
</evidence>
<dbReference type="PRINTS" id="PR00508">
    <property type="entry name" value="S21N4MTFRASE"/>
</dbReference>
<sequence length="666" mass="76642">MEIEPKIMSQVKSILGEFGNKYLTSKGSLKRNNVINDLDKFDRELMTKLFKDPLIHKNYVEKIADTEVFRLNQFIEMFEYKEFWENSYTKYTNKIGLTANGKFIDESADVVLDFPFKDTVLKAGMTKEDLDKDESADEPFLNEIIAKPEIDELLEPKIFVNAKKYDQNGEHNASSYSDQDNLIIKGNNLIVLYSLKKLYASKIKLIYLDPPYNTGSDSFLYNDKFNQSSWLTFMKNRLEIAHQLLSDDGVIAIQLDDSEGPYLKVLMDSVFGKDNELFTQYVLVRYADKTLKSDMDYHKQVEQIHFYKNNSQVKVHPNKQEEQYDYSKFNFKISTVGPPMNTVILGGKRVEIFKSDQTRIRKIEGSSTGLKEIWATGTILNGNSSGRFFRDYLNGRYKTDGYGIVYKVYGIGNDDNEFRFFTGPKKQGATKGKYYQGVPLDVLSGKITSKKKPIPGFIDMAGAFGNDRLEGGVGLRNGKKPEQLLEEIIKIFSKENDYILDFFSGSGSTAAVSTKMRRKFIAVEQIDEQIKKMVKRLNNVIQGDQTGISKDVDWQGGGSFVYAELMEKNQGYLKDLLAAKDINELDDVYKRMKVGADFDFRVDLDKYENDAERKALPFEEQKQLLVKLLDKNQLYYNFNNIDDADVRDLISDKDYQFNQSFYGKRD</sequence>
<dbReference type="Pfam" id="PF12564">
    <property type="entry name" value="TypeIII_RM_meth"/>
    <property type="match status" value="1"/>
</dbReference>
<protein>
    <submittedName>
        <fullName evidence="8">Type III restriction-modification system DNA methylase</fullName>
    </submittedName>
</protein>